<reference evidence="1" key="1">
    <citation type="journal article" date="2022" name="Front. Genet.">
        <title>Chromosome-Scale Assembly of the Dendrobium nobile Genome Provides Insights Into the Molecular Mechanism of the Biosynthesis of the Medicinal Active Ingredient of Dendrobium.</title>
        <authorList>
            <person name="Xu Q."/>
            <person name="Niu S.-C."/>
            <person name="Li K.-L."/>
            <person name="Zheng P.-J."/>
            <person name="Zhang X.-J."/>
            <person name="Jia Y."/>
            <person name="Liu Y."/>
            <person name="Niu Y.-X."/>
            <person name="Yu L.-H."/>
            <person name="Chen D.-F."/>
            <person name="Zhang G.-Q."/>
        </authorList>
    </citation>
    <scope>NUCLEOTIDE SEQUENCE</scope>
    <source>
        <tissue evidence="1">Leaf</tissue>
    </source>
</reference>
<proteinExistence type="predicted"/>
<keyword evidence="2" id="KW-1185">Reference proteome</keyword>
<name>A0A8T3AWM1_DENNO</name>
<accession>A0A8T3AWM1</accession>
<gene>
    <name evidence="1" type="ORF">KFK09_018620</name>
</gene>
<evidence type="ECO:0000313" key="1">
    <source>
        <dbReference type="EMBL" id="KAI0500408.1"/>
    </source>
</evidence>
<organism evidence="1 2">
    <name type="scientific">Dendrobium nobile</name>
    <name type="common">Orchid</name>
    <dbReference type="NCBI Taxonomy" id="94219"/>
    <lineage>
        <taxon>Eukaryota</taxon>
        <taxon>Viridiplantae</taxon>
        <taxon>Streptophyta</taxon>
        <taxon>Embryophyta</taxon>
        <taxon>Tracheophyta</taxon>
        <taxon>Spermatophyta</taxon>
        <taxon>Magnoliopsida</taxon>
        <taxon>Liliopsida</taxon>
        <taxon>Asparagales</taxon>
        <taxon>Orchidaceae</taxon>
        <taxon>Epidendroideae</taxon>
        <taxon>Malaxideae</taxon>
        <taxon>Dendrobiinae</taxon>
        <taxon>Dendrobium</taxon>
    </lineage>
</organism>
<evidence type="ECO:0000313" key="2">
    <source>
        <dbReference type="Proteomes" id="UP000829196"/>
    </source>
</evidence>
<sequence>MVRVLGMKKPCYFPSGVGSVRRADRLGHDEDLARSGIPQHAYAIFKILQKSGSRPRNAAQ</sequence>
<dbReference type="Proteomes" id="UP000829196">
    <property type="component" value="Unassembled WGS sequence"/>
</dbReference>
<comment type="caution">
    <text evidence="1">The sequence shown here is derived from an EMBL/GenBank/DDBJ whole genome shotgun (WGS) entry which is preliminary data.</text>
</comment>
<dbReference type="EMBL" id="JAGYWB010000013">
    <property type="protein sequence ID" value="KAI0500408.1"/>
    <property type="molecule type" value="Genomic_DNA"/>
</dbReference>
<dbReference type="AlphaFoldDB" id="A0A8T3AWM1"/>
<protein>
    <submittedName>
        <fullName evidence="1">Uncharacterized protein</fullName>
    </submittedName>
</protein>